<name>A0A0L6CNG9_9MICO</name>
<dbReference type="PANTHER" id="PTHR42760">
    <property type="entry name" value="SHORT-CHAIN DEHYDROGENASES/REDUCTASES FAMILY MEMBER"/>
    <property type="match status" value="1"/>
</dbReference>
<dbReference type="AlphaFoldDB" id="A0A0L6CNG9"/>
<dbReference type="Gene3D" id="3.40.50.720">
    <property type="entry name" value="NAD(P)-binding Rossmann-like Domain"/>
    <property type="match status" value="1"/>
</dbReference>
<dbReference type="SUPFAM" id="SSF51735">
    <property type="entry name" value="NAD(P)-binding Rossmann-fold domains"/>
    <property type="match status" value="1"/>
</dbReference>
<evidence type="ECO:0000259" key="2">
    <source>
        <dbReference type="SMART" id="SM00822"/>
    </source>
</evidence>
<evidence type="ECO:0000313" key="3">
    <source>
        <dbReference type="EMBL" id="KNX39299.1"/>
    </source>
</evidence>
<dbReference type="EMBL" id="LAIR01000002">
    <property type="protein sequence ID" value="KNX39299.1"/>
    <property type="molecule type" value="Genomic_DNA"/>
</dbReference>
<dbReference type="SMART" id="SM00822">
    <property type="entry name" value="PKS_KR"/>
    <property type="match status" value="1"/>
</dbReference>
<feature type="domain" description="Ketoreductase" evidence="2">
    <location>
        <begin position="4"/>
        <end position="187"/>
    </location>
</feature>
<dbReference type="PRINTS" id="PR00081">
    <property type="entry name" value="GDHRDH"/>
</dbReference>
<dbReference type="OrthoDB" id="9808187at2"/>
<comment type="caution">
    <text evidence="3">The sequence shown here is derived from an EMBL/GenBank/DDBJ whole genome shotgun (WGS) entry which is preliminary data.</text>
</comment>
<gene>
    <name evidence="3" type="ORF">VV01_07970</name>
</gene>
<evidence type="ECO:0000313" key="4">
    <source>
        <dbReference type="Proteomes" id="UP000037397"/>
    </source>
</evidence>
<dbReference type="STRING" id="1631356.VV01_07970"/>
<organism evidence="3 4">
    <name type="scientific">Luteipulveratus halotolerans</name>
    <dbReference type="NCBI Taxonomy" id="1631356"/>
    <lineage>
        <taxon>Bacteria</taxon>
        <taxon>Bacillati</taxon>
        <taxon>Actinomycetota</taxon>
        <taxon>Actinomycetes</taxon>
        <taxon>Micrococcales</taxon>
        <taxon>Dermacoccaceae</taxon>
        <taxon>Luteipulveratus</taxon>
    </lineage>
</organism>
<dbReference type="Proteomes" id="UP000037397">
    <property type="component" value="Unassembled WGS sequence"/>
</dbReference>
<proteinExistence type="inferred from homology"/>
<dbReference type="InterPro" id="IPR057326">
    <property type="entry name" value="KR_dom"/>
</dbReference>
<keyword evidence="4" id="KW-1185">Reference proteome</keyword>
<dbReference type="CDD" id="cd05233">
    <property type="entry name" value="SDR_c"/>
    <property type="match status" value="1"/>
</dbReference>
<dbReference type="InterPro" id="IPR020904">
    <property type="entry name" value="Sc_DH/Rdtase_CS"/>
</dbReference>
<comment type="similarity">
    <text evidence="1">Belongs to the short-chain dehydrogenases/reductases (SDR) family.</text>
</comment>
<reference evidence="4" key="1">
    <citation type="submission" date="2015-03" db="EMBL/GenBank/DDBJ databases">
        <title>Luteipulveratus halotolerans sp. nov., a novel actinobacterium (Dermacoccaceae) from Sarawak, Malaysia.</title>
        <authorList>
            <person name="Juboi H."/>
            <person name="Basik A."/>
            <person name="Shamsul S.S."/>
            <person name="Arnold P."/>
            <person name="Schmitt E.K."/>
            <person name="Sanglier J.-J."/>
            <person name="Yeo T."/>
        </authorList>
    </citation>
    <scope>NUCLEOTIDE SEQUENCE [LARGE SCALE GENOMIC DNA]</scope>
    <source>
        <strain evidence="4">C296001</strain>
    </source>
</reference>
<evidence type="ECO:0000256" key="1">
    <source>
        <dbReference type="ARBA" id="ARBA00006484"/>
    </source>
</evidence>
<dbReference type="PROSITE" id="PS00061">
    <property type="entry name" value="ADH_SHORT"/>
    <property type="match status" value="1"/>
</dbReference>
<protein>
    <recommendedName>
        <fullName evidence="2">Ketoreductase domain-containing protein</fullName>
    </recommendedName>
</protein>
<sequence length="247" mass="25126">MSDSVIVITGAGSGIGRSTALALARGPHRLALVGRREDRLAAVAARIGSLAPDSVAPTTHSCDLANPVAVQHLSDSLTEVRVAGLVLAAGGVAQAPLDGTLGAIAHAWIDQLQLNLMTAVLVTEALSDRLADPSAIVAIGSIAGTRGGGSYGAAKAALVPWIRDLARTLGPRGVTANVVAPGYVADTEFFGSSMTPERHERLIGETYDGRPAAPDEVAALIRLLVSEHGRHISGQVLHVNGGALLAG</sequence>
<dbReference type="PANTHER" id="PTHR42760:SF40">
    <property type="entry name" value="3-OXOACYL-[ACYL-CARRIER-PROTEIN] REDUCTASE, CHLOROPLASTIC"/>
    <property type="match status" value="1"/>
</dbReference>
<dbReference type="GO" id="GO:0016616">
    <property type="term" value="F:oxidoreductase activity, acting on the CH-OH group of donors, NAD or NADP as acceptor"/>
    <property type="evidence" value="ECO:0007669"/>
    <property type="project" value="UniProtKB-ARBA"/>
</dbReference>
<dbReference type="GO" id="GO:0030497">
    <property type="term" value="P:fatty acid elongation"/>
    <property type="evidence" value="ECO:0007669"/>
    <property type="project" value="TreeGrafter"/>
</dbReference>
<dbReference type="Pfam" id="PF13561">
    <property type="entry name" value="adh_short_C2"/>
    <property type="match status" value="1"/>
</dbReference>
<accession>A0A0L6CNG9</accession>
<dbReference type="InterPro" id="IPR036291">
    <property type="entry name" value="NAD(P)-bd_dom_sf"/>
</dbReference>
<dbReference type="InterPro" id="IPR002347">
    <property type="entry name" value="SDR_fam"/>
</dbReference>
<dbReference type="RefSeq" id="WP_050671801.1">
    <property type="nucleotide sequence ID" value="NZ_LAIR01000002.1"/>
</dbReference>